<feature type="domain" description="Nudix hydrolase" evidence="1">
    <location>
        <begin position="5"/>
        <end position="145"/>
    </location>
</feature>
<name>A0ABS6JSY7_9BACI</name>
<proteinExistence type="predicted"/>
<keyword evidence="3" id="KW-1185">Reference proteome</keyword>
<dbReference type="PROSITE" id="PS51462">
    <property type="entry name" value="NUDIX"/>
    <property type="match status" value="1"/>
</dbReference>
<dbReference type="Proteomes" id="UP000790580">
    <property type="component" value="Unassembled WGS sequence"/>
</dbReference>
<sequence length="150" mass="17463">MTVNNNFTKVTAYITRIKEGEIQLLTMVEEGMEAYGHQVPGGTLELGEELEECLLREVYEEAELTEVKINTYLGEHKYFLAKKNADITRHYFHLTIEDCEDRFTVVVRSQDEDNGWIYHYRWLNLDNTTIPKLGGHLGLGLEKLYKSIFN</sequence>
<comment type="caution">
    <text evidence="2">The sequence shown here is derived from an EMBL/GenBank/DDBJ whole genome shotgun (WGS) entry which is preliminary data.</text>
</comment>
<evidence type="ECO:0000259" key="1">
    <source>
        <dbReference type="PROSITE" id="PS51462"/>
    </source>
</evidence>
<protein>
    <submittedName>
        <fullName evidence="2">NUDIX domain-containing protein</fullName>
    </submittedName>
</protein>
<reference evidence="2 3" key="1">
    <citation type="submission" date="2021-06" db="EMBL/GenBank/DDBJ databases">
        <title>Bacillus sp. RD4P76, an endophyte from a halophyte.</title>
        <authorList>
            <person name="Sun J.-Q."/>
        </authorList>
    </citation>
    <scope>NUCLEOTIDE SEQUENCE [LARGE SCALE GENOMIC DNA]</scope>
    <source>
        <strain evidence="2 3">JCM 17098</strain>
    </source>
</reference>
<dbReference type="RefSeq" id="WP_088074381.1">
    <property type="nucleotide sequence ID" value="NZ_JAHQCR010000042.1"/>
</dbReference>
<organism evidence="2 3">
    <name type="scientific">Evansella alkalicola</name>
    <dbReference type="NCBI Taxonomy" id="745819"/>
    <lineage>
        <taxon>Bacteria</taxon>
        <taxon>Bacillati</taxon>
        <taxon>Bacillota</taxon>
        <taxon>Bacilli</taxon>
        <taxon>Bacillales</taxon>
        <taxon>Bacillaceae</taxon>
        <taxon>Evansella</taxon>
    </lineage>
</organism>
<dbReference type="EMBL" id="JAHQCR010000042">
    <property type="protein sequence ID" value="MBU9721691.1"/>
    <property type="molecule type" value="Genomic_DNA"/>
</dbReference>
<gene>
    <name evidence="2" type="ORF">KS407_09575</name>
</gene>
<dbReference type="SUPFAM" id="SSF55811">
    <property type="entry name" value="Nudix"/>
    <property type="match status" value="1"/>
</dbReference>
<accession>A0ABS6JSY7</accession>
<dbReference type="Pfam" id="PF00293">
    <property type="entry name" value="NUDIX"/>
    <property type="match status" value="1"/>
</dbReference>
<dbReference type="Gene3D" id="3.90.79.10">
    <property type="entry name" value="Nucleoside Triphosphate Pyrophosphohydrolase"/>
    <property type="match status" value="1"/>
</dbReference>
<evidence type="ECO:0000313" key="2">
    <source>
        <dbReference type="EMBL" id="MBU9721691.1"/>
    </source>
</evidence>
<dbReference type="InterPro" id="IPR000086">
    <property type="entry name" value="NUDIX_hydrolase_dom"/>
</dbReference>
<dbReference type="InterPro" id="IPR015797">
    <property type="entry name" value="NUDIX_hydrolase-like_dom_sf"/>
</dbReference>
<evidence type="ECO:0000313" key="3">
    <source>
        <dbReference type="Proteomes" id="UP000790580"/>
    </source>
</evidence>